<dbReference type="Pfam" id="PF02515">
    <property type="entry name" value="CoA_transf_3"/>
    <property type="match status" value="1"/>
</dbReference>
<dbReference type="RefSeq" id="WP_311700880.1">
    <property type="nucleotide sequence ID" value="NZ_JAVREY010000109.1"/>
</dbReference>
<reference evidence="3" key="1">
    <citation type="submission" date="2023-07" db="EMBL/GenBank/DDBJ databases">
        <title>30 novel species of actinomycetes from the DSMZ collection.</title>
        <authorList>
            <person name="Nouioui I."/>
        </authorList>
    </citation>
    <scope>NUCLEOTIDE SEQUENCE [LARGE SCALE GENOMIC DNA]</scope>
    <source>
        <strain evidence="3">DSM 41699</strain>
    </source>
</reference>
<dbReference type="InterPro" id="IPR044855">
    <property type="entry name" value="CoA-Trfase_III_dom3_sf"/>
</dbReference>
<feature type="non-terminal residue" evidence="2">
    <location>
        <position position="391"/>
    </location>
</feature>
<dbReference type="GO" id="GO:0016740">
    <property type="term" value="F:transferase activity"/>
    <property type="evidence" value="ECO:0007669"/>
    <property type="project" value="UniProtKB-KW"/>
</dbReference>
<dbReference type="Gene3D" id="3.30.1540.10">
    <property type="entry name" value="formyl-coa transferase, domain 3"/>
    <property type="match status" value="1"/>
</dbReference>
<protein>
    <submittedName>
        <fullName evidence="2">CoA transferase</fullName>
        <ecNumber evidence="2">2.8.3.-</ecNumber>
    </submittedName>
</protein>
<dbReference type="InterPro" id="IPR050483">
    <property type="entry name" value="CoA-transferase_III_domain"/>
</dbReference>
<dbReference type="Proteomes" id="UP001183809">
    <property type="component" value="Unassembled WGS sequence"/>
</dbReference>
<proteinExistence type="predicted"/>
<organism evidence="2 3">
    <name type="scientific">Streptomyces gibsoniae</name>
    <dbReference type="NCBI Taxonomy" id="3075529"/>
    <lineage>
        <taxon>Bacteria</taxon>
        <taxon>Bacillati</taxon>
        <taxon>Actinomycetota</taxon>
        <taxon>Actinomycetes</taxon>
        <taxon>Kitasatosporales</taxon>
        <taxon>Streptomycetaceae</taxon>
        <taxon>Streptomyces</taxon>
    </lineage>
</organism>
<dbReference type="InterPro" id="IPR023606">
    <property type="entry name" value="CoA-Trfase_III_dom_1_sf"/>
</dbReference>
<dbReference type="InterPro" id="IPR003673">
    <property type="entry name" value="CoA-Trfase_fam_III"/>
</dbReference>
<accession>A0ABU2U908</accession>
<sequence length="391" mass="41622">MLSPTADPEEEGRAATAGPLDGLVIADFSRVLAGPYCSMLLADLGATVIKIESPVGDETRHYKPPTLGEDATYYLSVNRNKRSIMLDLTDPADLRTAQRIAHRADVVIQNFKPGGAARFGLDHPSVAQENPAVVYASISGFGTQPQAAGLPGYDLLVQALSGLMDVTGTPDSPPLRTGVPIVDVMTGLHATIGILAALHHRARSGEGQHVEVSLLMSALSGMVNQTGAYVMTGTVPHRMGNEHPSLYPYAPFETGDGRLIIAIGNDRQFLRLCQVLALPELADDPRFATALARSVNRDQLRPLLTRALSERTAEEWSEFLAGASIPAAPIQDTAGGLATATRFGLDPVVLSGEGDRALPGVRNPITFSATPPTYRYAPPGLGEHREEILAW</sequence>
<dbReference type="EC" id="2.8.3.-" evidence="2"/>
<evidence type="ECO:0000256" key="1">
    <source>
        <dbReference type="ARBA" id="ARBA00022679"/>
    </source>
</evidence>
<dbReference type="PANTHER" id="PTHR48207:SF3">
    <property type="entry name" value="SUCCINATE--HYDROXYMETHYLGLUTARATE COA-TRANSFERASE"/>
    <property type="match status" value="1"/>
</dbReference>
<evidence type="ECO:0000313" key="2">
    <source>
        <dbReference type="EMBL" id="MDT0469452.1"/>
    </source>
</evidence>
<dbReference type="Gene3D" id="3.40.50.10540">
    <property type="entry name" value="Crotonobetainyl-coa:carnitine coa-transferase, domain 1"/>
    <property type="match status" value="1"/>
</dbReference>
<dbReference type="SUPFAM" id="SSF89796">
    <property type="entry name" value="CoA-transferase family III (CaiB/BaiF)"/>
    <property type="match status" value="1"/>
</dbReference>
<keyword evidence="3" id="KW-1185">Reference proteome</keyword>
<name>A0ABU2U908_9ACTN</name>
<keyword evidence="1 2" id="KW-0808">Transferase</keyword>
<evidence type="ECO:0000313" key="3">
    <source>
        <dbReference type="Proteomes" id="UP001183809"/>
    </source>
</evidence>
<dbReference type="PANTHER" id="PTHR48207">
    <property type="entry name" value="SUCCINATE--HYDROXYMETHYLGLUTARATE COA-TRANSFERASE"/>
    <property type="match status" value="1"/>
</dbReference>
<dbReference type="EMBL" id="JAVREY010000109">
    <property type="protein sequence ID" value="MDT0469452.1"/>
    <property type="molecule type" value="Genomic_DNA"/>
</dbReference>
<gene>
    <name evidence="2" type="ORF">RM764_42005</name>
</gene>
<comment type="caution">
    <text evidence="2">The sequence shown here is derived from an EMBL/GenBank/DDBJ whole genome shotgun (WGS) entry which is preliminary data.</text>
</comment>